<evidence type="ECO:0000256" key="1">
    <source>
        <dbReference type="SAM" id="SignalP"/>
    </source>
</evidence>
<organism evidence="2 3">
    <name type="scientific">Dialister succinatiphilus YIT 11850</name>
    <dbReference type="NCBI Taxonomy" id="742743"/>
    <lineage>
        <taxon>Bacteria</taxon>
        <taxon>Bacillati</taxon>
        <taxon>Bacillota</taxon>
        <taxon>Negativicutes</taxon>
        <taxon>Veillonellales</taxon>
        <taxon>Veillonellaceae</taxon>
        <taxon>Dialister</taxon>
    </lineage>
</organism>
<accession>H1D2N9</accession>
<dbReference type="eggNOG" id="ENOG5032YRX">
    <property type="taxonomic scope" value="Bacteria"/>
</dbReference>
<evidence type="ECO:0000313" key="2">
    <source>
        <dbReference type="EMBL" id="EHO62159.1"/>
    </source>
</evidence>
<dbReference type="PROSITE" id="PS51257">
    <property type="entry name" value="PROKAR_LIPOPROTEIN"/>
    <property type="match status" value="1"/>
</dbReference>
<feature type="chain" id="PRO_5003548910" evidence="1">
    <location>
        <begin position="23"/>
        <end position="185"/>
    </location>
</feature>
<evidence type="ECO:0000313" key="3">
    <source>
        <dbReference type="Proteomes" id="UP000003277"/>
    </source>
</evidence>
<dbReference type="Proteomes" id="UP000003277">
    <property type="component" value="Unassembled WGS sequence"/>
</dbReference>
<reference evidence="2 3" key="1">
    <citation type="submission" date="2011-11" db="EMBL/GenBank/DDBJ databases">
        <title>The Genome Sequence of Dialister succinatiphilus YIT 11850.</title>
        <authorList>
            <consortium name="The Broad Institute Genome Sequencing Platform"/>
            <person name="Earl A."/>
            <person name="Ward D."/>
            <person name="Feldgarden M."/>
            <person name="Gevers D."/>
            <person name="Morotomi M."/>
            <person name="Young S.K."/>
            <person name="Zeng Q."/>
            <person name="Gargeya S."/>
            <person name="Fitzgerald M."/>
            <person name="Haas B."/>
            <person name="Abouelleil A."/>
            <person name="Alvarado L."/>
            <person name="Arachchi H.M."/>
            <person name="Berlin A."/>
            <person name="Brown A."/>
            <person name="Chapman S.B."/>
            <person name="Dunbar C."/>
            <person name="Gearin G."/>
            <person name="Goldberg J."/>
            <person name="Griggs A."/>
            <person name="Gujja S."/>
            <person name="Heiman D."/>
            <person name="Howarth C."/>
            <person name="Lui A."/>
            <person name="MacDonald P.J.P."/>
            <person name="Montmayeur A."/>
            <person name="Murphy C."/>
            <person name="Neiman D."/>
            <person name="Pearson M."/>
            <person name="Priest M."/>
            <person name="Roberts A."/>
            <person name="Saif S."/>
            <person name="Shea T."/>
            <person name="Sisk P."/>
            <person name="Stolte C."/>
            <person name="Sykes S."/>
            <person name="Wortman J."/>
            <person name="Nusbaum C."/>
            <person name="Birren B."/>
        </authorList>
    </citation>
    <scope>NUCLEOTIDE SEQUENCE [LARGE SCALE GENOMIC DNA]</scope>
    <source>
        <strain evidence="2 3">YIT 11850</strain>
    </source>
</reference>
<feature type="signal peptide" evidence="1">
    <location>
        <begin position="1"/>
        <end position="22"/>
    </location>
</feature>
<sequence length="185" mass="20719">MLKKMLAFLFAFAVAGACHSYAEDWQYLGEFTLPLDYNYARDPLILNHLGIMKSSYGSYRYFKVYYCHSHAGDQGQSNEYVTWGSFEIKGKVVPLDSKTFKTEERTGLYNSYVISDVVIRNKGVFSVIPQSLAAYDSSNGAVLFQESGELPLESLYSGSAAEYMINLSGPHPTYEGAVMGIRSKY</sequence>
<comment type="caution">
    <text evidence="2">The sequence shown here is derived from an EMBL/GenBank/DDBJ whole genome shotgun (WGS) entry which is preliminary data.</text>
</comment>
<name>H1D2N9_9FIRM</name>
<dbReference type="EMBL" id="ADLT01000065">
    <property type="protein sequence ID" value="EHO62159.1"/>
    <property type="molecule type" value="Genomic_DNA"/>
</dbReference>
<dbReference type="AlphaFoldDB" id="H1D2N9"/>
<dbReference type="RefSeq" id="WP_008860371.1">
    <property type="nucleotide sequence ID" value="NZ_JH591189.1"/>
</dbReference>
<gene>
    <name evidence="2" type="ORF">HMPREF9453_01877</name>
</gene>
<protein>
    <submittedName>
        <fullName evidence="2">Uncharacterized protein</fullName>
    </submittedName>
</protein>
<dbReference type="HOGENOM" id="CLU_1459122_0_0_9"/>
<proteinExistence type="predicted"/>
<keyword evidence="3" id="KW-1185">Reference proteome</keyword>
<keyword evidence="1" id="KW-0732">Signal</keyword>